<dbReference type="EMBL" id="RQWK01000003">
    <property type="protein sequence ID" value="KAA9404688.1"/>
    <property type="molecule type" value="Genomic_DNA"/>
</dbReference>
<gene>
    <name evidence="3" type="ORF">EGO51_18450</name>
</gene>
<evidence type="ECO:0000256" key="2">
    <source>
        <dbReference type="SAM" id="Phobius"/>
    </source>
</evidence>
<keyword evidence="2" id="KW-0472">Membrane</keyword>
<feature type="compositionally biased region" description="Low complexity" evidence="1">
    <location>
        <begin position="235"/>
        <end position="260"/>
    </location>
</feature>
<feature type="compositionally biased region" description="Acidic residues" evidence="1">
    <location>
        <begin position="164"/>
        <end position="177"/>
    </location>
</feature>
<keyword evidence="2" id="KW-1133">Transmembrane helix</keyword>
<evidence type="ECO:0000313" key="4">
    <source>
        <dbReference type="Proteomes" id="UP000326244"/>
    </source>
</evidence>
<evidence type="ECO:0000313" key="3">
    <source>
        <dbReference type="EMBL" id="KAA9404688.1"/>
    </source>
</evidence>
<feature type="compositionally biased region" description="Polar residues" evidence="1">
    <location>
        <begin position="265"/>
        <end position="280"/>
    </location>
</feature>
<dbReference type="Proteomes" id="UP000326244">
    <property type="component" value="Unassembled WGS sequence"/>
</dbReference>
<name>A0A5J5LD62_HALHI</name>
<comment type="caution">
    <text evidence="3">The sequence shown here is derived from an EMBL/GenBank/DDBJ whole genome shotgun (WGS) entry which is preliminary data.</text>
</comment>
<protein>
    <recommendedName>
        <fullName evidence="5">PGF-CTERM sorting domain-containing protein</fullName>
    </recommendedName>
</protein>
<proteinExistence type="predicted"/>
<feature type="region of interest" description="Disordered" evidence="1">
    <location>
        <begin position="125"/>
        <end position="295"/>
    </location>
</feature>
<keyword evidence="2" id="KW-0812">Transmembrane</keyword>
<evidence type="ECO:0008006" key="5">
    <source>
        <dbReference type="Google" id="ProtNLM"/>
    </source>
</evidence>
<dbReference type="AlphaFoldDB" id="A0A5J5LD62"/>
<feature type="transmembrane region" description="Helical" evidence="2">
    <location>
        <begin position="294"/>
        <end position="312"/>
    </location>
</feature>
<accession>A0A5J5LD62</accession>
<evidence type="ECO:0000256" key="1">
    <source>
        <dbReference type="SAM" id="MobiDB-lite"/>
    </source>
</evidence>
<organism evidence="3 4">
    <name type="scientific">Haloarcula hispanica</name>
    <dbReference type="NCBI Taxonomy" id="51589"/>
    <lineage>
        <taxon>Archaea</taxon>
        <taxon>Methanobacteriati</taxon>
        <taxon>Methanobacteriota</taxon>
        <taxon>Stenosarchaea group</taxon>
        <taxon>Halobacteria</taxon>
        <taxon>Halobacteriales</taxon>
        <taxon>Haloarculaceae</taxon>
        <taxon>Haloarcula</taxon>
    </lineage>
</organism>
<reference evidence="3 4" key="1">
    <citation type="submission" date="2018-11" db="EMBL/GenBank/DDBJ databases">
        <title>Genomic analysis of Haloarcula hispanica CBA1121.</title>
        <authorList>
            <person name="Kim Y.B."/>
            <person name="Roh S.W."/>
        </authorList>
    </citation>
    <scope>NUCLEOTIDE SEQUENCE [LARGE SCALE GENOMIC DNA]</scope>
    <source>
        <strain evidence="3 4">CBA1121</strain>
    </source>
</reference>
<dbReference type="RefSeq" id="WP_151104245.1">
    <property type="nucleotide sequence ID" value="NZ_RQWK01000003.1"/>
</dbReference>
<sequence>MIRHTRVVAALFTIGLVVCSGGTAFVTLAAGVNPPPTPAAYYGNVTIDDEPAPAGTEITAKINGELRGNLTTESPGTFGGSSVAAEKLVVNGTRDDAGATVTFYVNDVKLNQTVEWSSGNITNIDLNAPAHAGSDDGTTDPSPPDEGDSGNNGSGGSDSPPTNDDGDGDPGEDDDGNGNDSPPTDGGGDGDTGEEGDNGGGGIAPTDDDRDGATDRSEDNDGSGDSDQEVGNRNVTTENIVTATPTTTIDDTTSTTATPTAPARGNSTTTERTGATSASTDDGDSVPESSDRSGPGFGLVAAVIAVGFAVLLSRNRS</sequence>